<dbReference type="NCBIfam" id="NF033747">
    <property type="entry name" value="class_E_sortase"/>
    <property type="match status" value="1"/>
</dbReference>
<dbReference type="InterPro" id="IPR005754">
    <property type="entry name" value="Sortase"/>
</dbReference>
<feature type="active site" description="Proton donor/acceptor" evidence="2">
    <location>
        <position position="160"/>
    </location>
</feature>
<dbReference type="Gene3D" id="2.40.260.10">
    <property type="entry name" value="Sortase"/>
    <property type="match status" value="1"/>
</dbReference>
<dbReference type="EMBL" id="WNLP01000002">
    <property type="protein sequence ID" value="MUH59322.1"/>
    <property type="molecule type" value="Genomic_DNA"/>
</dbReference>
<dbReference type="CDD" id="cd05830">
    <property type="entry name" value="Sortase_E"/>
    <property type="match status" value="1"/>
</dbReference>
<evidence type="ECO:0000256" key="4">
    <source>
        <dbReference type="SAM" id="Phobius"/>
    </source>
</evidence>
<dbReference type="AlphaFoldDB" id="A0A7K1J424"/>
<protein>
    <submittedName>
        <fullName evidence="5">Sortase</fullName>
    </submittedName>
</protein>
<proteinExistence type="predicted"/>
<dbReference type="Pfam" id="PF04203">
    <property type="entry name" value="Sortase"/>
    <property type="match status" value="1"/>
</dbReference>
<organism evidence="5 6">
    <name type="scientific">Bifidobacterium canis</name>
    <dbReference type="NCBI Taxonomy" id="2610880"/>
    <lineage>
        <taxon>Bacteria</taxon>
        <taxon>Bacillati</taxon>
        <taxon>Actinomycetota</taxon>
        <taxon>Actinomycetes</taxon>
        <taxon>Bifidobacteriales</taxon>
        <taxon>Bifidobacteriaceae</taxon>
        <taxon>Bifidobacterium</taxon>
    </lineage>
</organism>
<feature type="region of interest" description="Disordered" evidence="3">
    <location>
        <begin position="1"/>
        <end position="27"/>
    </location>
</feature>
<dbReference type="SUPFAM" id="SSF63817">
    <property type="entry name" value="Sortase"/>
    <property type="match status" value="1"/>
</dbReference>
<name>A0A7K1J424_9BIFI</name>
<comment type="caution">
    <text evidence="5">The sequence shown here is derived from an EMBL/GenBank/DDBJ whole genome shotgun (WGS) entry which is preliminary data.</text>
</comment>
<evidence type="ECO:0000256" key="2">
    <source>
        <dbReference type="PIRSR" id="PIRSR605754-1"/>
    </source>
</evidence>
<dbReference type="InterPro" id="IPR053465">
    <property type="entry name" value="Sortase_Class_E"/>
</dbReference>
<feature type="transmembrane region" description="Helical" evidence="4">
    <location>
        <begin position="343"/>
        <end position="366"/>
    </location>
</feature>
<reference evidence="5 6" key="1">
    <citation type="submission" date="2019-09" db="EMBL/GenBank/DDBJ databases">
        <title>Bifidobacterium canis sp. nov., isolated from the digestive tract of German Shepherd dog puppy.</title>
        <authorList>
            <person name="Bunesova V."/>
        </authorList>
    </citation>
    <scope>NUCLEOTIDE SEQUENCE [LARGE SCALE GENOMIC DNA]</scope>
    <source>
        <strain evidence="5 6">GSD1FS</strain>
    </source>
</reference>
<keyword evidence="1" id="KW-0378">Hydrolase</keyword>
<feature type="compositionally biased region" description="Basic and acidic residues" evidence="3">
    <location>
        <begin position="1"/>
        <end position="10"/>
    </location>
</feature>
<dbReference type="InterPro" id="IPR023365">
    <property type="entry name" value="Sortase_dom-sf"/>
</dbReference>
<feature type="transmembrane region" description="Helical" evidence="4">
    <location>
        <begin position="34"/>
        <end position="55"/>
    </location>
</feature>
<dbReference type="Proteomes" id="UP000487882">
    <property type="component" value="Unassembled WGS sequence"/>
</dbReference>
<gene>
    <name evidence="5" type="ORF">GSD1FS_0641</name>
</gene>
<dbReference type="InterPro" id="IPR042003">
    <property type="entry name" value="Sortase_E"/>
</dbReference>
<evidence type="ECO:0000256" key="1">
    <source>
        <dbReference type="ARBA" id="ARBA00022801"/>
    </source>
</evidence>
<evidence type="ECO:0000256" key="3">
    <source>
        <dbReference type="SAM" id="MobiDB-lite"/>
    </source>
</evidence>
<keyword evidence="6" id="KW-1185">Reference proteome</keyword>
<keyword evidence="4" id="KW-0812">Transmembrane</keyword>
<dbReference type="GO" id="GO:0016787">
    <property type="term" value="F:hydrolase activity"/>
    <property type="evidence" value="ECO:0007669"/>
    <property type="project" value="UniProtKB-KW"/>
</dbReference>
<keyword evidence="4" id="KW-0472">Membrane</keyword>
<evidence type="ECO:0000313" key="5">
    <source>
        <dbReference type="EMBL" id="MUH59322.1"/>
    </source>
</evidence>
<accession>A0A7K1J424</accession>
<keyword evidence="4" id="KW-1133">Transmembrane helix</keyword>
<feature type="region of interest" description="Disordered" evidence="3">
    <location>
        <begin position="73"/>
        <end position="103"/>
    </location>
</feature>
<sequence>MKHNARHDAQGAHGAQNISGAGEPPRKRSVGRSIVMILAEIMLTVGVVCALYVLWMQWWTGVQSEHAQLEERANSSWAQPASDGKNAKIAQPQSGEPPVQPTSANVGELIARVYIPRFGDTWERNLVQGTDLTELNMHGLGHYVDSQWPGQVGNFAFAGHRNGYGQPLGDVDKLKAGDAVVIRTKDYWYVYNYTNYIIVTPDQGEVISANPENPSAPATKRMLTMTTCEPKYTAPTHRWVSFGEFKYWAKVSDGIPKELATNGSNGNVQFINNESTPFFAQLDSLKPVIYGLLAAYVIIFIAAAFAWRWPLLRAIRNGERSKPDVDIYGALVRHQPGPGVIRWLLTLLLFLAASAAVVEWACPWAASHIEILREMSNYTAITPA</sequence>
<feature type="active site" description="Acyl-thioester intermediate" evidence="2">
    <location>
        <position position="228"/>
    </location>
</feature>
<evidence type="ECO:0000313" key="6">
    <source>
        <dbReference type="Proteomes" id="UP000487882"/>
    </source>
</evidence>
<feature type="transmembrane region" description="Helical" evidence="4">
    <location>
        <begin position="288"/>
        <end position="307"/>
    </location>
</feature>